<dbReference type="InterPro" id="IPR006139">
    <property type="entry name" value="D-isomer_2_OHA_DH_cat_dom"/>
</dbReference>
<dbReference type="EMBL" id="CP087714">
    <property type="protein sequence ID" value="XAT64624.1"/>
    <property type="molecule type" value="Genomic_DNA"/>
</dbReference>
<dbReference type="Pfam" id="PF00389">
    <property type="entry name" value="2-Hacid_dh"/>
    <property type="match status" value="1"/>
</dbReference>
<dbReference type="PANTHER" id="PTHR43761">
    <property type="entry name" value="D-ISOMER SPECIFIC 2-HYDROXYACID DEHYDROGENASE FAMILY PROTEIN (AFU_ORTHOLOGUE AFUA_1G13630)"/>
    <property type="match status" value="1"/>
</dbReference>
<comment type="similarity">
    <text evidence="1 4">Belongs to the D-isomer specific 2-hydroxyacid dehydrogenase family.</text>
</comment>
<name>A0ABZ3H7M9_GEOAI</name>
<dbReference type="InterPro" id="IPR029753">
    <property type="entry name" value="D-isomer_DH_CS"/>
</dbReference>
<dbReference type="SUPFAM" id="SSF51735">
    <property type="entry name" value="NAD(P)-binding Rossmann-fold domains"/>
    <property type="match status" value="1"/>
</dbReference>
<dbReference type="InterPro" id="IPR050418">
    <property type="entry name" value="D-iso_2-hydroxyacid_DH_PdxB"/>
</dbReference>
<evidence type="ECO:0000259" key="5">
    <source>
        <dbReference type="Pfam" id="PF00389"/>
    </source>
</evidence>
<dbReference type="InterPro" id="IPR006140">
    <property type="entry name" value="D-isomer_DH_NAD-bd"/>
</dbReference>
<sequence>MTQEEYVVVSMSPLPESFVESLFAPFKSQLEGGLKIIGVFGKPRDEVLEILESADVVLGDYSFQMKIDGEMVEHMKKVRLIQQPSTGFDHIDLEACRKRGIPVANAGGANTASVAEWSVMAALMLMKRILYAHETTKNGEWAQWKLMDMGTFDLLGKTWGIIGFGRIGRETARRARAFGARIVYHDKFRNEQAESELEAEFSDLGKLLRMSDVISIHVPLTPETREMIGQKELRMMKPTAIFINPSRGELVDEGALARALKEKWIMGAAIDVYSKEPPDEDHPLLKLAREAKANLLLTPHIAGANADARARIIQHSVQNILRVLAGGQAESVVNM</sequence>
<feature type="domain" description="D-isomer specific 2-hydroxyacid dehydrogenase catalytic" evidence="5">
    <location>
        <begin position="41"/>
        <end position="334"/>
    </location>
</feature>
<dbReference type="Gene3D" id="3.40.50.720">
    <property type="entry name" value="NAD(P)-binding Rossmann-like Domain"/>
    <property type="match status" value="2"/>
</dbReference>
<protein>
    <submittedName>
        <fullName evidence="7">2-hydroxyacid dehydrogenase</fullName>
    </submittedName>
</protein>
<evidence type="ECO:0000313" key="8">
    <source>
        <dbReference type="Proteomes" id="UP001492541"/>
    </source>
</evidence>
<accession>A0ABZ3H7M9</accession>
<dbReference type="GeneID" id="90448912"/>
<evidence type="ECO:0000256" key="2">
    <source>
        <dbReference type="ARBA" id="ARBA00023002"/>
    </source>
</evidence>
<keyword evidence="8" id="KW-1185">Reference proteome</keyword>
<evidence type="ECO:0000259" key="6">
    <source>
        <dbReference type="Pfam" id="PF02826"/>
    </source>
</evidence>
<feature type="domain" description="D-isomer specific 2-hydroxyacid dehydrogenase NAD-binding" evidence="6">
    <location>
        <begin position="120"/>
        <end position="302"/>
    </location>
</feature>
<organism evidence="7 8">
    <name type="scientific">Geoglobus acetivorans</name>
    <dbReference type="NCBI Taxonomy" id="565033"/>
    <lineage>
        <taxon>Archaea</taxon>
        <taxon>Methanobacteriati</taxon>
        <taxon>Methanobacteriota</taxon>
        <taxon>Archaeoglobi</taxon>
        <taxon>Archaeoglobales</taxon>
        <taxon>Archaeoglobaceae</taxon>
        <taxon>Geoglobus</taxon>
    </lineage>
</organism>
<dbReference type="Proteomes" id="UP001492541">
    <property type="component" value="Chromosome"/>
</dbReference>
<dbReference type="PANTHER" id="PTHR43761:SF1">
    <property type="entry name" value="D-ISOMER SPECIFIC 2-HYDROXYACID DEHYDROGENASE CATALYTIC DOMAIN-CONTAINING PROTEIN-RELATED"/>
    <property type="match status" value="1"/>
</dbReference>
<keyword evidence="3" id="KW-0520">NAD</keyword>
<dbReference type="CDD" id="cd12175">
    <property type="entry name" value="2-Hacid_dh_11"/>
    <property type="match status" value="1"/>
</dbReference>
<reference evidence="7 8" key="1">
    <citation type="submission" date="2021-11" db="EMBL/GenBank/DDBJ databases">
        <title>Whole genome of Geoglobus acetivorans.</title>
        <authorList>
            <person name="Liu D."/>
        </authorList>
    </citation>
    <scope>NUCLEOTIDE SEQUENCE [LARGE SCALE GENOMIC DNA]</scope>
    <source>
        <strain evidence="7 8">SBH6</strain>
    </source>
</reference>
<dbReference type="PROSITE" id="PS00670">
    <property type="entry name" value="D_2_HYDROXYACID_DH_2"/>
    <property type="match status" value="1"/>
</dbReference>
<evidence type="ECO:0000256" key="1">
    <source>
        <dbReference type="ARBA" id="ARBA00005854"/>
    </source>
</evidence>
<dbReference type="InterPro" id="IPR036291">
    <property type="entry name" value="NAD(P)-bd_dom_sf"/>
</dbReference>
<keyword evidence="2 4" id="KW-0560">Oxidoreductase</keyword>
<evidence type="ECO:0000256" key="3">
    <source>
        <dbReference type="ARBA" id="ARBA00023027"/>
    </source>
</evidence>
<evidence type="ECO:0000256" key="4">
    <source>
        <dbReference type="RuleBase" id="RU003719"/>
    </source>
</evidence>
<dbReference type="Pfam" id="PF02826">
    <property type="entry name" value="2-Hacid_dh_C"/>
    <property type="match status" value="1"/>
</dbReference>
<dbReference type="RefSeq" id="WP_193807968.1">
    <property type="nucleotide sequence ID" value="NZ_CP087714.1"/>
</dbReference>
<evidence type="ECO:0000313" key="7">
    <source>
        <dbReference type="EMBL" id="XAT64624.1"/>
    </source>
</evidence>
<dbReference type="SUPFAM" id="SSF52283">
    <property type="entry name" value="Formate/glycerate dehydrogenase catalytic domain-like"/>
    <property type="match status" value="1"/>
</dbReference>
<proteinExistence type="inferred from homology"/>
<gene>
    <name evidence="7" type="ORF">LPQ35_04465</name>
</gene>
<dbReference type="PROSITE" id="PS00671">
    <property type="entry name" value="D_2_HYDROXYACID_DH_3"/>
    <property type="match status" value="1"/>
</dbReference>